<evidence type="ECO:0000313" key="1">
    <source>
        <dbReference type="EMBL" id="CAI9770397.1"/>
    </source>
</evidence>
<dbReference type="Proteomes" id="UP000834106">
    <property type="component" value="Chromosome 10"/>
</dbReference>
<keyword evidence="2" id="KW-1185">Reference proteome</keyword>
<dbReference type="Pfam" id="PF21737">
    <property type="entry name" value="DUF6865"/>
    <property type="match status" value="1"/>
</dbReference>
<gene>
    <name evidence="1" type="ORF">FPE_LOCUS17566</name>
</gene>
<dbReference type="PANTHER" id="PTHR35282:SF2">
    <property type="entry name" value="F5D14.24 PROTEIN"/>
    <property type="match status" value="1"/>
</dbReference>
<dbReference type="EMBL" id="OU503045">
    <property type="protein sequence ID" value="CAI9770397.1"/>
    <property type="molecule type" value="Genomic_DNA"/>
</dbReference>
<accession>A0AAD2DWM7</accession>
<dbReference type="InterPro" id="IPR049198">
    <property type="entry name" value="DUF6865"/>
</dbReference>
<name>A0AAD2DWM7_9LAMI</name>
<reference evidence="1" key="1">
    <citation type="submission" date="2023-05" db="EMBL/GenBank/DDBJ databases">
        <authorList>
            <person name="Huff M."/>
        </authorList>
    </citation>
    <scope>NUCLEOTIDE SEQUENCE</scope>
</reference>
<protein>
    <submittedName>
        <fullName evidence="1">Uncharacterized protein</fullName>
    </submittedName>
</protein>
<proteinExistence type="predicted"/>
<organism evidence="1 2">
    <name type="scientific">Fraxinus pennsylvanica</name>
    <dbReference type="NCBI Taxonomy" id="56036"/>
    <lineage>
        <taxon>Eukaryota</taxon>
        <taxon>Viridiplantae</taxon>
        <taxon>Streptophyta</taxon>
        <taxon>Embryophyta</taxon>
        <taxon>Tracheophyta</taxon>
        <taxon>Spermatophyta</taxon>
        <taxon>Magnoliopsida</taxon>
        <taxon>eudicotyledons</taxon>
        <taxon>Gunneridae</taxon>
        <taxon>Pentapetalae</taxon>
        <taxon>asterids</taxon>
        <taxon>lamiids</taxon>
        <taxon>Lamiales</taxon>
        <taxon>Oleaceae</taxon>
        <taxon>Oleeae</taxon>
        <taxon>Fraxinus</taxon>
    </lineage>
</organism>
<dbReference type="AlphaFoldDB" id="A0AAD2DWM7"/>
<dbReference type="PANTHER" id="PTHR35282">
    <property type="entry name" value="F5D14.24 PROTEIN"/>
    <property type="match status" value="1"/>
</dbReference>
<sequence length="117" mass="13368">MCTEDGLIWLCYLTRIFFYLSHHYDVLEKDCQFMDNKEPGKEISEDMTRESLIALSYWVPETGLNAEDSPKNLDSEEAVQPLDCDVDDKYRSKLISISYSQSPDGKVRPALPVQLAG</sequence>
<evidence type="ECO:0000313" key="2">
    <source>
        <dbReference type="Proteomes" id="UP000834106"/>
    </source>
</evidence>